<evidence type="ECO:0000313" key="2">
    <source>
        <dbReference type="Proteomes" id="UP001231649"/>
    </source>
</evidence>
<accession>A0ACC2QW72</accession>
<sequence>MKVKRGYYDIFVNTCAKYPSNIAVRHYVDDVYKNYTYSELYGVCEYISQQLQFRQCNKGVIGLVSERNIIIPCVIAAAHKSCTTFMFVDPAQDVEAIARDINFTIIMTIKNKNNDSNSELCGKKPDHTISVFDLIISFYDFDGVNEPQYKHVNQHSFIAMTSGSTGEPKHVQVPIQCIQPNIDDLTKMFSLTSKDVIFFSTPLTFDPSMIEILLACINGASLLIAPDRADVLFPGNKANSVTVWQTTPSKFLQYSNTDIKNKILCKNSTLKILALGGEPFSSIKRLRELKHWENKTRIFTLYGVTEMSCWACVAELDLSKIQSDREVPLGNCLSETELVIHRTPHSKENTGKIMLVSKSRKCVILNKSSGPEEQNSLKFVDTGDVGEIKSGTIYYRGRKDDIIKRFGHKVSLLLIETTTMQCPRVRACSCLWLPKPRLLVVYFASENFSSQELSDFLKCKLDDKHWPDKIVRVDNLPTNPHGKISKQIIAKMFEKTIGPQTPDSLKTIFLRELKAAMSETFTFDQISDKNFFSLGGTSFLAISICNKISLICPQFGKLIMPYLMSHKNTINEIMQIAGNKICGDNVKTKKGMKRLRADGDPGVLITDFGASKRTSDLTFSNAVEFNVMWSQDTGKCVDASPTLFQSRYNLFVTVGSHSGKIIIVDAINGTLDCTLNINTRIEASILCSHDVNIMRPFGVVGGYDGTIICFSLETYEENWKINIGHMIKSKAVCCRGLLYVAAYDGNVRCIYLVSGAPKTSINICNEAISADLVLAKNEFVLLGTLSGVCACIHTTTNTIMWRGTLASPVFASPVLYDDDKYVVFAAVAGNIHCRTVEKGIKIWEYSGARGNIFSSIYVKPIDKLSWQMIFGCHDNVVYSLSVKNFQPSLLWKTVLSSPVYSTPCGLNEKLILAVSNNGKLCILDAENGIVLEEHSLPNEVFSSPAVYGDYIFIGCRDDNLYSIKFILNS</sequence>
<name>A0ACC2QW72_9NEOP</name>
<gene>
    <name evidence="1" type="ORF">PYW08_015650</name>
</gene>
<dbReference type="EMBL" id="CM056783">
    <property type="protein sequence ID" value="KAJ8727253.1"/>
    <property type="molecule type" value="Genomic_DNA"/>
</dbReference>
<dbReference type="Proteomes" id="UP001231649">
    <property type="component" value="Chromosome 7"/>
</dbReference>
<evidence type="ECO:0000313" key="1">
    <source>
        <dbReference type="EMBL" id="KAJ8727253.1"/>
    </source>
</evidence>
<comment type="caution">
    <text evidence="1">The sequence shown here is derived from an EMBL/GenBank/DDBJ whole genome shotgun (WGS) entry which is preliminary data.</text>
</comment>
<protein>
    <submittedName>
        <fullName evidence="1">Uncharacterized protein</fullName>
    </submittedName>
</protein>
<organism evidence="1 2">
    <name type="scientific">Mythimna loreyi</name>
    <dbReference type="NCBI Taxonomy" id="667449"/>
    <lineage>
        <taxon>Eukaryota</taxon>
        <taxon>Metazoa</taxon>
        <taxon>Ecdysozoa</taxon>
        <taxon>Arthropoda</taxon>
        <taxon>Hexapoda</taxon>
        <taxon>Insecta</taxon>
        <taxon>Pterygota</taxon>
        <taxon>Neoptera</taxon>
        <taxon>Endopterygota</taxon>
        <taxon>Lepidoptera</taxon>
        <taxon>Glossata</taxon>
        <taxon>Ditrysia</taxon>
        <taxon>Noctuoidea</taxon>
        <taxon>Noctuidae</taxon>
        <taxon>Noctuinae</taxon>
        <taxon>Hadenini</taxon>
        <taxon>Mythimna</taxon>
    </lineage>
</organism>
<keyword evidence="2" id="KW-1185">Reference proteome</keyword>
<reference evidence="1" key="1">
    <citation type="submission" date="2023-03" db="EMBL/GenBank/DDBJ databases">
        <title>Chromosome-level genomes of two armyworms, Mythimna separata and Mythimna loreyi, provide insights into the biosynthesis and reception of sex pheromones.</title>
        <authorList>
            <person name="Zhao H."/>
        </authorList>
    </citation>
    <scope>NUCLEOTIDE SEQUENCE</scope>
    <source>
        <strain evidence="1">BeijingLab</strain>
    </source>
</reference>
<proteinExistence type="predicted"/>